<evidence type="ECO:0000256" key="10">
    <source>
        <dbReference type="ARBA" id="ARBA00047944"/>
    </source>
</evidence>
<dbReference type="PANTHER" id="PTHR30027">
    <property type="entry name" value="RIBOSOMAL RNA SMALL SUBUNIT METHYLTRANSFERASE E"/>
    <property type="match status" value="1"/>
</dbReference>
<keyword evidence="4" id="KW-0963">Cytoplasm</keyword>
<keyword evidence="5" id="KW-0698">rRNA processing</keyword>
<organism evidence="13">
    <name type="scientific">marine metagenome</name>
    <dbReference type="NCBI Taxonomy" id="408172"/>
    <lineage>
        <taxon>unclassified sequences</taxon>
        <taxon>metagenomes</taxon>
        <taxon>ecological metagenomes</taxon>
    </lineage>
</organism>
<dbReference type="EC" id="2.1.1.193" evidence="3"/>
<evidence type="ECO:0000256" key="9">
    <source>
        <dbReference type="ARBA" id="ARBA00025699"/>
    </source>
</evidence>
<evidence type="ECO:0000256" key="4">
    <source>
        <dbReference type="ARBA" id="ARBA00022490"/>
    </source>
</evidence>
<evidence type="ECO:0000256" key="7">
    <source>
        <dbReference type="ARBA" id="ARBA00022679"/>
    </source>
</evidence>
<feature type="domain" description="Ribosomal RNA small subunit methyltransferase E PUA-like" evidence="12">
    <location>
        <begin position="22"/>
        <end position="65"/>
    </location>
</feature>
<dbReference type="GO" id="GO:0005737">
    <property type="term" value="C:cytoplasm"/>
    <property type="evidence" value="ECO:0007669"/>
    <property type="project" value="UniProtKB-SubCell"/>
</dbReference>
<dbReference type="InterPro" id="IPR006700">
    <property type="entry name" value="RsmE"/>
</dbReference>
<evidence type="ECO:0000256" key="6">
    <source>
        <dbReference type="ARBA" id="ARBA00022603"/>
    </source>
</evidence>
<proteinExistence type="inferred from homology"/>
<dbReference type="NCBIfam" id="TIGR00046">
    <property type="entry name" value="RsmE family RNA methyltransferase"/>
    <property type="match status" value="1"/>
</dbReference>
<protein>
    <recommendedName>
        <fullName evidence="3">16S rRNA (uracil(1498)-N(3))-methyltransferase</fullName>
        <ecNumber evidence="3">2.1.1.193</ecNumber>
    </recommendedName>
</protein>
<comment type="subcellular location">
    <subcellularLocation>
        <location evidence="1">Cytoplasm</location>
    </subcellularLocation>
</comment>
<feature type="domain" description="Ribosomal RNA small subunit methyltransferase E methyltransferase" evidence="11">
    <location>
        <begin position="74"/>
        <end position="241"/>
    </location>
</feature>
<dbReference type="CDD" id="cd18084">
    <property type="entry name" value="RsmE-like"/>
    <property type="match status" value="1"/>
</dbReference>
<comment type="function">
    <text evidence="9">Specifically methylates the N3 position of the uracil ring of uridine 1498 (m3U1498) in 16S rRNA. Acts on the fully assembled 30S ribosomal subunit.</text>
</comment>
<keyword evidence="6" id="KW-0489">Methyltransferase</keyword>
<evidence type="ECO:0000256" key="3">
    <source>
        <dbReference type="ARBA" id="ARBA00012328"/>
    </source>
</evidence>
<comment type="catalytic activity">
    <reaction evidence="10">
        <text>uridine(1498) in 16S rRNA + S-adenosyl-L-methionine = N(3)-methyluridine(1498) in 16S rRNA + S-adenosyl-L-homocysteine + H(+)</text>
        <dbReference type="Rhea" id="RHEA:42920"/>
        <dbReference type="Rhea" id="RHEA-COMP:10283"/>
        <dbReference type="Rhea" id="RHEA-COMP:10284"/>
        <dbReference type="ChEBI" id="CHEBI:15378"/>
        <dbReference type="ChEBI" id="CHEBI:57856"/>
        <dbReference type="ChEBI" id="CHEBI:59789"/>
        <dbReference type="ChEBI" id="CHEBI:65315"/>
        <dbReference type="ChEBI" id="CHEBI:74502"/>
        <dbReference type="EC" id="2.1.1.193"/>
    </reaction>
</comment>
<evidence type="ECO:0000259" key="11">
    <source>
        <dbReference type="Pfam" id="PF04452"/>
    </source>
</evidence>
<dbReference type="GO" id="GO:0070042">
    <property type="term" value="F:rRNA (uridine-N3-)-methyltransferase activity"/>
    <property type="evidence" value="ECO:0007669"/>
    <property type="project" value="TreeGrafter"/>
</dbReference>
<accession>A0A381RFN0</accession>
<dbReference type="GO" id="GO:0070475">
    <property type="term" value="P:rRNA base methylation"/>
    <property type="evidence" value="ECO:0007669"/>
    <property type="project" value="TreeGrafter"/>
</dbReference>
<dbReference type="Pfam" id="PF04452">
    <property type="entry name" value="Methyltrans_RNA"/>
    <property type="match status" value="1"/>
</dbReference>
<dbReference type="InterPro" id="IPR015947">
    <property type="entry name" value="PUA-like_sf"/>
</dbReference>
<gene>
    <name evidence="13" type="ORF">METZ01_LOCUS43135</name>
</gene>
<dbReference type="AlphaFoldDB" id="A0A381RFN0"/>
<dbReference type="NCBIfam" id="NF008692">
    <property type="entry name" value="PRK11713.1-5"/>
    <property type="match status" value="1"/>
</dbReference>
<dbReference type="InterPro" id="IPR029026">
    <property type="entry name" value="tRNA_m1G_MTases_N"/>
</dbReference>
<evidence type="ECO:0000256" key="1">
    <source>
        <dbReference type="ARBA" id="ARBA00004496"/>
    </source>
</evidence>
<evidence type="ECO:0000259" key="12">
    <source>
        <dbReference type="Pfam" id="PF20260"/>
    </source>
</evidence>
<dbReference type="SUPFAM" id="SSF88697">
    <property type="entry name" value="PUA domain-like"/>
    <property type="match status" value="1"/>
</dbReference>
<dbReference type="PIRSF" id="PIRSF015601">
    <property type="entry name" value="MTase_slr0722"/>
    <property type="match status" value="1"/>
</dbReference>
<dbReference type="InterPro" id="IPR029028">
    <property type="entry name" value="Alpha/beta_knot_MTases"/>
</dbReference>
<name>A0A381RFN0_9ZZZZ</name>
<evidence type="ECO:0000313" key="13">
    <source>
        <dbReference type="EMBL" id="SUZ90281.1"/>
    </source>
</evidence>
<keyword evidence="8" id="KW-0949">S-adenosyl-L-methionine</keyword>
<dbReference type="EMBL" id="UINC01001881">
    <property type="protein sequence ID" value="SUZ90281.1"/>
    <property type="molecule type" value="Genomic_DNA"/>
</dbReference>
<dbReference type="Pfam" id="PF20260">
    <property type="entry name" value="PUA_4"/>
    <property type="match status" value="1"/>
</dbReference>
<evidence type="ECO:0000256" key="2">
    <source>
        <dbReference type="ARBA" id="ARBA00005528"/>
    </source>
</evidence>
<dbReference type="InterPro" id="IPR046887">
    <property type="entry name" value="RsmE_PUA-like"/>
</dbReference>
<comment type="similarity">
    <text evidence="2">Belongs to the RNA methyltransferase RsmE family.</text>
</comment>
<dbReference type="SUPFAM" id="SSF75217">
    <property type="entry name" value="alpha/beta knot"/>
    <property type="match status" value="1"/>
</dbReference>
<evidence type="ECO:0000256" key="5">
    <source>
        <dbReference type="ARBA" id="ARBA00022552"/>
    </source>
</evidence>
<sequence>MRPRFFAPELKHVGEAIVLSLDESRHLCQVLRLGVKDEIRVFDGQGSEYLARVERVGRLGVTVRLLEPTVPAPEASVAITLAAVVLKGRRFDVGVREATMLGVSVVQPLRATRQAVHGPSIFLSGGVARWQRIAVAAAKQCGRAVVPEIREVATVEAFTSTDQSKLRLVLVEPGVSRADAVRPRSLALQPRPQSVSLAVGPEGGWATDDLNRFISKGFQVVTLGGRILRAETVPIVALAMLACLWDDS</sequence>
<reference evidence="13" key="1">
    <citation type="submission" date="2018-05" db="EMBL/GenBank/DDBJ databases">
        <authorList>
            <person name="Lanie J.A."/>
            <person name="Ng W.-L."/>
            <person name="Kazmierczak K.M."/>
            <person name="Andrzejewski T.M."/>
            <person name="Davidsen T.M."/>
            <person name="Wayne K.J."/>
            <person name="Tettelin H."/>
            <person name="Glass J.I."/>
            <person name="Rusch D."/>
            <person name="Podicherti R."/>
            <person name="Tsui H.-C.T."/>
            <person name="Winkler M.E."/>
        </authorList>
    </citation>
    <scope>NUCLEOTIDE SEQUENCE</scope>
</reference>
<dbReference type="InterPro" id="IPR046886">
    <property type="entry name" value="RsmE_MTase_dom"/>
</dbReference>
<dbReference type="Gene3D" id="3.40.1280.10">
    <property type="match status" value="1"/>
</dbReference>
<dbReference type="PANTHER" id="PTHR30027:SF3">
    <property type="entry name" value="16S RRNA (URACIL(1498)-N(3))-METHYLTRANSFERASE"/>
    <property type="match status" value="1"/>
</dbReference>
<evidence type="ECO:0000256" key="8">
    <source>
        <dbReference type="ARBA" id="ARBA00022691"/>
    </source>
</evidence>
<keyword evidence="7" id="KW-0808">Transferase</keyword>